<evidence type="ECO:0000259" key="1">
    <source>
        <dbReference type="Pfam" id="PF00149"/>
    </source>
</evidence>
<dbReference type="PANTHER" id="PTHR30337:SF0">
    <property type="entry name" value="NUCLEASE SBCCD SUBUNIT D"/>
    <property type="match status" value="1"/>
</dbReference>
<evidence type="ECO:0000313" key="3">
    <source>
        <dbReference type="Proteomes" id="UP000242310"/>
    </source>
</evidence>
<dbReference type="OrthoDB" id="9773856at2"/>
<dbReference type="InterPro" id="IPR004843">
    <property type="entry name" value="Calcineurin-like_PHP"/>
</dbReference>
<keyword evidence="2" id="KW-0378">Hydrolase</keyword>
<organism evidence="2 3">
    <name type="scientific">Salsuginibacillus halophilus</name>
    <dbReference type="NCBI Taxonomy" id="517424"/>
    <lineage>
        <taxon>Bacteria</taxon>
        <taxon>Bacillati</taxon>
        <taxon>Bacillota</taxon>
        <taxon>Bacilli</taxon>
        <taxon>Bacillales</taxon>
        <taxon>Bacillaceae</taxon>
        <taxon>Salsuginibacillus</taxon>
    </lineage>
</organism>
<feature type="domain" description="Calcineurin-like phosphoesterase" evidence="1">
    <location>
        <begin position="1"/>
        <end position="198"/>
    </location>
</feature>
<dbReference type="GO" id="GO:0004527">
    <property type="term" value="F:exonuclease activity"/>
    <property type="evidence" value="ECO:0007669"/>
    <property type="project" value="UniProtKB-KW"/>
</dbReference>
<dbReference type="Proteomes" id="UP000242310">
    <property type="component" value="Unassembled WGS sequence"/>
</dbReference>
<comment type="caution">
    <text evidence="2">The sequence shown here is derived from an EMBL/GenBank/DDBJ whole genome shotgun (WGS) entry which is preliminary data.</text>
</comment>
<evidence type="ECO:0000313" key="2">
    <source>
        <dbReference type="EMBL" id="PSL51258.1"/>
    </source>
</evidence>
<gene>
    <name evidence="2" type="ORF">B0H94_101168</name>
</gene>
<keyword evidence="2" id="KW-0540">Nuclease</keyword>
<dbReference type="InterPro" id="IPR029052">
    <property type="entry name" value="Metallo-depent_PP-like"/>
</dbReference>
<keyword evidence="2" id="KW-0269">Exonuclease</keyword>
<name>A0A2P8HYD5_9BACI</name>
<proteinExistence type="predicted"/>
<dbReference type="EMBL" id="PYAV01000001">
    <property type="protein sequence ID" value="PSL51258.1"/>
    <property type="molecule type" value="Genomic_DNA"/>
</dbReference>
<dbReference type="Pfam" id="PF00149">
    <property type="entry name" value="Metallophos"/>
    <property type="match status" value="1"/>
</dbReference>
<keyword evidence="3" id="KW-1185">Reference proteome</keyword>
<dbReference type="AlphaFoldDB" id="A0A2P8HYD5"/>
<protein>
    <submittedName>
        <fullName evidence="2">DNA repair exonuclease SbcCD nuclease subunit</fullName>
    </submittedName>
</protein>
<sequence length="335" mass="37776">MKFLYFTDTHIRGSSPKNRLDTFPDALETKLTEVVNIANQHEVDAVLHGGDVFDRPDLSPNIVSRFLRVFQKFEAPIYAVAGNHDTFGHNPDTLKRTMLGLLHEAGIMHVIGAGEPVQFTSKTSRVQVSGQPYHYGIDRRNSELDYAPPPAPDEDTVKIHIVHGSLVERPLPEGVPCTLLDHVFDLGADILLTGHVHDGFGHKQKNGKHYINPGAIARVNNHWTEYQRKPRVLLIDIDDQTPAFEFINLQSASPAEEVLDRSMLEKASHREEKLNAFIQNVRSHSDFQVMSIHDIINEIADAPEDEGGVSTDVKEEALRRLRAAEERWHHNHETD</sequence>
<dbReference type="RefSeq" id="WP_106587335.1">
    <property type="nucleotide sequence ID" value="NZ_PYAV01000001.1"/>
</dbReference>
<dbReference type="SUPFAM" id="SSF56300">
    <property type="entry name" value="Metallo-dependent phosphatases"/>
    <property type="match status" value="1"/>
</dbReference>
<dbReference type="PANTHER" id="PTHR30337">
    <property type="entry name" value="COMPONENT OF ATP-DEPENDENT DSDNA EXONUCLEASE"/>
    <property type="match status" value="1"/>
</dbReference>
<reference evidence="2 3" key="1">
    <citation type="submission" date="2018-03" db="EMBL/GenBank/DDBJ databases">
        <title>Genomic Encyclopedia of Type Strains, Phase III (KMG-III): the genomes of soil and plant-associated and newly described type strains.</title>
        <authorList>
            <person name="Whitman W."/>
        </authorList>
    </citation>
    <scope>NUCLEOTIDE SEQUENCE [LARGE SCALE GENOMIC DNA]</scope>
    <source>
        <strain evidence="2 3">CGMCC 1.07653</strain>
    </source>
</reference>
<dbReference type="Gene3D" id="3.60.21.10">
    <property type="match status" value="1"/>
</dbReference>
<dbReference type="InterPro" id="IPR050535">
    <property type="entry name" value="DNA_Repair-Maintenance_Comp"/>
</dbReference>
<accession>A0A2P8HYD5</accession>